<accession>A0A383VS99</accession>
<dbReference type="Pfam" id="PF24173">
    <property type="entry name" value="TPR_TTI1_N"/>
    <property type="match status" value="2"/>
</dbReference>
<dbReference type="InterPro" id="IPR057567">
    <property type="entry name" value="TPR_TTI1_C"/>
</dbReference>
<sequence length="1618" mass="163291">MEAAIAQLLGGPAAAEAKARVFAQLKPLCSQLLFLRAEPQQLQQTLDSLAAALAAADPIGLKACFDYVMYPLLFMLESAAAARSPASSSSSSTGRTAAVTVPAMKVDRAAEAALQCVLALLQRVHGLEHDQALPVLQAAAGLLALPPGAATEEMRLKVFAIISALLGSNTKEHQQQQQQKQQQQQQQQQQAAVLQQPSTAPLSGMLISSCLAAADREVAAAGKGSKALRHAALLALQAVVGAVGGGPRLAFFLPGLASGLAKQLLAAVPPAAGVPVTGAASSSSSTALILQVMTQAVIMTLGDAAVQHIPASQQQQNQGVLSLAGNSSSSSSSSVTSSADALALLQQLSLQASGSSSSRQQVSSSSQSDVQANGSSSLTPKPPQQQQQQQQQGSAGPGADFTVQQDAAWLADSSSKVQALLAMTLPRLLSHSQPAVRAALAASAAQLLVGASRALSSSRQALLEILLTLANDDYQQVSQVAVAALQGMPAGSSSSSSSSSAAADGLADSLAAAMAGGMRLDPGSKTTSSSSSSVLAGSVLGGDLLVQLCVELPAAVRRGEAAGAAAAKRAAAAVLCTAPPLVSASIFSKPSTLRHISNALLQTFQMDPSSAALLLRAQAGFAGGEVTAAAAAAAAAATGSSEQPAASHIPAGTAGTSPTAAAAAAAAADTAKLRAAAGHPLLPRMPLSLQYLSSLDSYKTAAGLARALGRAARLADAQLQPAAGTGDSNALKLLVDDLLEQLAAAASPHKQQQHGSTPASPAGAKRLGCVTPAAGEWQCQAAAAAVVLTEVLFGASEAWQAPISSSSSSTPGDLQQQQQVLQSDSGFEAVLLQVLSAATQPRLWGLPTSQAGAAADAAAAAVAADPASRQQLPAQVLGANALLLRCLIDCTGSIARCAGTRFSSNTKLLRGALLPLFERLADPCPLVAAAAGTALASICRHCGYPLGLGQLVGENADYVVDGVCKRLRSLQQHPRAPQLLAALLQDAGVSAQLLPLLAEPLRAALSGLSILARKQQPGYVLPFLHILQSVAAGAAAEAAASRAAFRQQTQQCLAAAQAAGLFEKAEEDSDLEEDAAAAAAEDGSTGTPEDSAAARYFRRRMQRQAAEEDGSTAAAAATAAGEQQQRSPSAATAAAAAGLSQTRAGRAPAGISSNLDSVAPLPDTLKLQLSALQLEQLDLQWRRAYSAASLASSAAEAATPLLLQRSLRAAVLAASVLSAALDALAAASEALDSEEKLFEKLLAREPDAAMKPARPAPVKLLPAVHAAWPLLLAALQDTRSVALLEQGLTLMCSIMQLAGGRFMARRFKQEAWPLLMRLSKQGPQGGASALAAAAAAAATTGGAVSAAALLGVGQGPGSELQLLGGTSGSMQQQGGIMQTALRSLEAAASSSSSNWNEALTSSSSSSSQLQEDESLAPATLQRVQVAVLACLQGICSSAAAAPALQGPLLWDTCMLAAPYLADSQVLPLREAAAKLLLAAGQVDADAVWLVLFDLGSCYQDLEQLVALSAAAPAAAGGAAEADVRCKAGGEIAAGTAAGQVPGPTAAPMLAKLQQLLLRASATHAAGDATSMQRLLCSSEGVSCGKRAAALLPRVAQLPVAWHARAEQQLLELRSARAV</sequence>
<keyword evidence="5" id="KW-1185">Reference proteome</keyword>
<evidence type="ECO:0000313" key="4">
    <source>
        <dbReference type="EMBL" id="SZX68387.1"/>
    </source>
</evidence>
<dbReference type="EMBL" id="FNXT01000856">
    <property type="protein sequence ID" value="SZX68387.1"/>
    <property type="molecule type" value="Genomic_DNA"/>
</dbReference>
<dbReference type="InterPro" id="IPR057566">
    <property type="entry name" value="TPR_TTI1_N"/>
</dbReference>
<evidence type="ECO:0000313" key="5">
    <source>
        <dbReference type="Proteomes" id="UP000256970"/>
    </source>
</evidence>
<dbReference type="Gene3D" id="1.25.10.10">
    <property type="entry name" value="Leucine-rich Repeat Variant"/>
    <property type="match status" value="1"/>
</dbReference>
<feature type="region of interest" description="Disordered" evidence="1">
    <location>
        <begin position="1064"/>
        <end position="1090"/>
    </location>
</feature>
<dbReference type="Proteomes" id="UP000256970">
    <property type="component" value="Unassembled WGS sequence"/>
</dbReference>
<evidence type="ECO:0000259" key="2">
    <source>
        <dbReference type="Pfam" id="PF24173"/>
    </source>
</evidence>
<feature type="compositionally biased region" description="Low complexity" evidence="1">
    <location>
        <begin position="1111"/>
        <end position="1137"/>
    </location>
</feature>
<dbReference type="PANTHER" id="PTHR18460:SF3">
    <property type="entry name" value="TELO2-INTERACTING PROTEIN 1 HOMOLOG"/>
    <property type="match status" value="1"/>
</dbReference>
<feature type="region of interest" description="Disordered" evidence="1">
    <location>
        <begin position="355"/>
        <end position="399"/>
    </location>
</feature>
<evidence type="ECO:0000256" key="1">
    <source>
        <dbReference type="SAM" id="MobiDB-lite"/>
    </source>
</evidence>
<evidence type="ECO:0000259" key="3">
    <source>
        <dbReference type="Pfam" id="PF24181"/>
    </source>
</evidence>
<protein>
    <submittedName>
        <fullName evidence="4">Uncharacterized protein</fullName>
    </submittedName>
</protein>
<gene>
    <name evidence="4" type="ORF">BQ4739_LOCUS8745</name>
</gene>
<feature type="compositionally biased region" description="Acidic residues" evidence="1">
    <location>
        <begin position="1065"/>
        <end position="1075"/>
    </location>
</feature>
<reference evidence="4 5" key="1">
    <citation type="submission" date="2016-10" db="EMBL/GenBank/DDBJ databases">
        <authorList>
            <person name="Cai Z."/>
        </authorList>
    </citation>
    <scope>NUCLEOTIDE SEQUENCE [LARGE SCALE GENOMIC DNA]</scope>
</reference>
<dbReference type="Pfam" id="PF24181">
    <property type="entry name" value="TPR_TTI1_C"/>
    <property type="match status" value="2"/>
</dbReference>
<dbReference type="InterPro" id="IPR011989">
    <property type="entry name" value="ARM-like"/>
</dbReference>
<dbReference type="PANTHER" id="PTHR18460">
    <property type="entry name" value="TEL2 INTERACTING PROTEIN 1 TTI1 FAMILY MEMBER"/>
    <property type="match status" value="1"/>
</dbReference>
<feature type="domain" description="TTI1 C-terminal TPR" evidence="3">
    <location>
        <begin position="1257"/>
        <end position="1318"/>
    </location>
</feature>
<organism evidence="4 5">
    <name type="scientific">Tetradesmus obliquus</name>
    <name type="common">Green alga</name>
    <name type="synonym">Acutodesmus obliquus</name>
    <dbReference type="NCBI Taxonomy" id="3088"/>
    <lineage>
        <taxon>Eukaryota</taxon>
        <taxon>Viridiplantae</taxon>
        <taxon>Chlorophyta</taxon>
        <taxon>core chlorophytes</taxon>
        <taxon>Chlorophyceae</taxon>
        <taxon>CS clade</taxon>
        <taxon>Sphaeropleales</taxon>
        <taxon>Scenedesmaceae</taxon>
        <taxon>Tetradesmus</taxon>
    </lineage>
</organism>
<dbReference type="GO" id="GO:0005737">
    <property type="term" value="C:cytoplasm"/>
    <property type="evidence" value="ECO:0007669"/>
    <property type="project" value="TreeGrafter"/>
</dbReference>
<feature type="domain" description="TTI1 C-terminal TPR" evidence="3">
    <location>
        <begin position="1399"/>
        <end position="1488"/>
    </location>
</feature>
<dbReference type="STRING" id="3088.A0A383VS99"/>
<proteinExistence type="predicted"/>
<dbReference type="InterPro" id="IPR052587">
    <property type="entry name" value="TELO2-interacting_protein_1"/>
</dbReference>
<dbReference type="Pfam" id="PF21547">
    <property type="entry name" value="TTI1"/>
    <property type="match status" value="1"/>
</dbReference>
<feature type="domain" description="TTI1 N-terminal TPR" evidence="2">
    <location>
        <begin position="384"/>
        <end position="473"/>
    </location>
</feature>
<feature type="compositionally biased region" description="Low complexity" evidence="1">
    <location>
        <begin position="355"/>
        <end position="377"/>
    </location>
</feature>
<dbReference type="SUPFAM" id="SSF48371">
    <property type="entry name" value="ARM repeat"/>
    <property type="match status" value="1"/>
</dbReference>
<feature type="domain" description="TTI1 N-terminal TPR" evidence="2">
    <location>
        <begin position="22"/>
        <end position="317"/>
    </location>
</feature>
<name>A0A383VS99_TETOB</name>
<feature type="region of interest" description="Disordered" evidence="1">
    <location>
        <begin position="1102"/>
        <end position="1137"/>
    </location>
</feature>
<dbReference type="InterPro" id="IPR049362">
    <property type="entry name" value="TTI1_rpt"/>
</dbReference>
<dbReference type="InterPro" id="IPR016024">
    <property type="entry name" value="ARM-type_fold"/>
</dbReference>